<feature type="coiled-coil region" evidence="1">
    <location>
        <begin position="78"/>
        <end position="270"/>
    </location>
</feature>
<evidence type="ECO:0000313" key="3">
    <source>
        <dbReference type="Proteomes" id="UP000239757"/>
    </source>
</evidence>
<proteinExistence type="predicted"/>
<sequence length="483" mass="55400">MAGGGDLLRQLHDLAECESKLAGHQKRLSEIEMKIADLQPLQKRFMHLKAQLELKTHDLSLFQNRANKNEHLKLAEMIKNIEQELEVANLAVKEKQTLYEKHVSAILQLEKSIRDHENNREGRLKTLERKIKATKSQLLLASKDLKEHENEIEMLVMEREAVKQEQSSLESLLASLRTQIYNLNLEVEEQLAKVDTLNKDHDQLQSELDSIRLKSKECDSQISSIVKEQQKLQLKLSDIKLERKRLDNEVKQTEREQKDCSMKVDKLIEKHAWVATERQFFGKGGTDYDFASCDPLKTREELDKLQAEQSSLGKRVNKKVVAMFEKAEDEYNNLMSKKNTVESKIKKTLEELDEKKKETLKVTLVKVNKDFGSIFSTLLPGAMAKLEPPEGCSFLDGLEVRVAFGDVWKQSLSELSGGQDRCRIDLSHTQNIGRMIKAHFPQSQFIVVSLKEGMFNNANVLFRTKFMNGVSTVQRTVASKPSR</sequence>
<accession>A0A2P5X7E5</accession>
<keyword evidence="1" id="KW-0175">Coiled coil</keyword>
<reference evidence="2 3" key="1">
    <citation type="submission" date="2015-01" db="EMBL/GenBank/DDBJ databases">
        <title>Genome of allotetraploid Gossypium barbadense reveals genomic plasticity and fiber elongation in cotton evolution.</title>
        <authorList>
            <person name="Chen X."/>
            <person name="Liu X."/>
            <person name="Zhao B."/>
            <person name="Zheng H."/>
            <person name="Hu Y."/>
            <person name="Lu G."/>
            <person name="Yang C."/>
            <person name="Chen J."/>
            <person name="Shan C."/>
            <person name="Zhang L."/>
            <person name="Zhou Y."/>
            <person name="Wang L."/>
            <person name="Guo W."/>
            <person name="Bai Y."/>
            <person name="Ruan J."/>
            <person name="Shangguan X."/>
            <person name="Mao Y."/>
            <person name="Jiang J."/>
            <person name="Zhu Y."/>
            <person name="Lei J."/>
            <person name="Kang H."/>
            <person name="Chen S."/>
            <person name="He X."/>
            <person name="Wang R."/>
            <person name="Wang Y."/>
            <person name="Chen J."/>
            <person name="Wang L."/>
            <person name="Yu S."/>
            <person name="Wang B."/>
            <person name="Wei J."/>
            <person name="Song S."/>
            <person name="Lu X."/>
            <person name="Gao Z."/>
            <person name="Gu W."/>
            <person name="Deng X."/>
            <person name="Ma D."/>
            <person name="Wang S."/>
            <person name="Liang W."/>
            <person name="Fang L."/>
            <person name="Cai C."/>
            <person name="Zhu X."/>
            <person name="Zhou B."/>
            <person name="Zhang Y."/>
            <person name="Chen Z."/>
            <person name="Xu S."/>
            <person name="Zhu R."/>
            <person name="Wang S."/>
            <person name="Zhang T."/>
            <person name="Zhao G."/>
        </authorList>
    </citation>
    <scope>NUCLEOTIDE SEQUENCE [LARGE SCALE GENOMIC DNA]</scope>
    <source>
        <strain evidence="3">cv. Xinhai21</strain>
        <tissue evidence="2">Leaf</tissue>
    </source>
</reference>
<name>A0A2P5X7E5_GOSBA</name>
<dbReference type="OrthoDB" id="1738642at2759"/>
<feature type="coiled-coil region" evidence="1">
    <location>
        <begin position="317"/>
        <end position="358"/>
    </location>
</feature>
<dbReference type="Proteomes" id="UP000239757">
    <property type="component" value="Unassembled WGS sequence"/>
</dbReference>
<dbReference type="Gene3D" id="3.40.50.300">
    <property type="entry name" value="P-loop containing nucleotide triphosphate hydrolases"/>
    <property type="match status" value="2"/>
</dbReference>
<organism evidence="2 3">
    <name type="scientific">Gossypium barbadense</name>
    <name type="common">Sea Island cotton</name>
    <name type="synonym">Hibiscus barbadensis</name>
    <dbReference type="NCBI Taxonomy" id="3634"/>
    <lineage>
        <taxon>Eukaryota</taxon>
        <taxon>Viridiplantae</taxon>
        <taxon>Streptophyta</taxon>
        <taxon>Embryophyta</taxon>
        <taxon>Tracheophyta</taxon>
        <taxon>Spermatophyta</taxon>
        <taxon>Magnoliopsida</taxon>
        <taxon>eudicotyledons</taxon>
        <taxon>Gunneridae</taxon>
        <taxon>Pentapetalae</taxon>
        <taxon>rosids</taxon>
        <taxon>malvids</taxon>
        <taxon>Malvales</taxon>
        <taxon>Malvaceae</taxon>
        <taxon>Malvoideae</taxon>
        <taxon>Gossypium</taxon>
    </lineage>
</organism>
<dbReference type="InterPro" id="IPR027417">
    <property type="entry name" value="P-loop_NTPase"/>
</dbReference>
<gene>
    <name evidence="2" type="ORF">GOBAR_AA21437</name>
</gene>
<protein>
    <submittedName>
        <fullName evidence="2">Uncharacterized protein</fullName>
    </submittedName>
</protein>
<dbReference type="AlphaFoldDB" id="A0A2P5X7E5"/>
<dbReference type="Gene3D" id="6.10.250.3110">
    <property type="match status" value="1"/>
</dbReference>
<evidence type="ECO:0000256" key="1">
    <source>
        <dbReference type="SAM" id="Coils"/>
    </source>
</evidence>
<dbReference type="PANTHER" id="PTHR43977">
    <property type="entry name" value="STRUCTURAL MAINTENANCE OF CHROMOSOMES PROTEIN 3"/>
    <property type="match status" value="1"/>
</dbReference>
<dbReference type="SUPFAM" id="SSF52540">
    <property type="entry name" value="P-loop containing nucleoside triphosphate hydrolases"/>
    <property type="match status" value="1"/>
</dbReference>
<dbReference type="EMBL" id="KZ665522">
    <property type="protein sequence ID" value="PPR99246.1"/>
    <property type="molecule type" value="Genomic_DNA"/>
</dbReference>
<evidence type="ECO:0000313" key="2">
    <source>
        <dbReference type="EMBL" id="PPR99246.1"/>
    </source>
</evidence>